<dbReference type="EMBL" id="BQKE01000001">
    <property type="protein sequence ID" value="GJM62100.1"/>
    <property type="molecule type" value="Genomic_DNA"/>
</dbReference>
<feature type="active site" description="Nucleophile" evidence="4">
    <location>
        <position position="40"/>
    </location>
</feature>
<keyword evidence="6" id="KW-0645">Protease</keyword>
<dbReference type="Gene3D" id="3.40.1090.10">
    <property type="entry name" value="Cytosolic phospholipase A2 catalytic domain"/>
    <property type="match status" value="1"/>
</dbReference>
<dbReference type="PANTHER" id="PTHR14226:SF76">
    <property type="entry name" value="NTE FAMILY PROTEIN RSSA"/>
    <property type="match status" value="1"/>
</dbReference>
<dbReference type="AlphaFoldDB" id="A0AAN4W099"/>
<evidence type="ECO:0000256" key="3">
    <source>
        <dbReference type="ARBA" id="ARBA00023098"/>
    </source>
</evidence>
<dbReference type="GO" id="GO:0006508">
    <property type="term" value="P:proteolysis"/>
    <property type="evidence" value="ECO:0007669"/>
    <property type="project" value="UniProtKB-KW"/>
</dbReference>
<dbReference type="PROSITE" id="PS51635">
    <property type="entry name" value="PNPLA"/>
    <property type="match status" value="1"/>
</dbReference>
<dbReference type="InterPro" id="IPR016035">
    <property type="entry name" value="Acyl_Trfase/lysoPLipase"/>
</dbReference>
<dbReference type="RefSeq" id="WP_338237466.1">
    <property type="nucleotide sequence ID" value="NZ_BQKE01000001.1"/>
</dbReference>
<keyword evidence="1 4" id="KW-0378">Hydrolase</keyword>
<evidence type="ECO:0000313" key="7">
    <source>
        <dbReference type="Proteomes" id="UP001310022"/>
    </source>
</evidence>
<organism evidence="6 7">
    <name type="scientific">Persicobacter diffluens</name>
    <dbReference type="NCBI Taxonomy" id="981"/>
    <lineage>
        <taxon>Bacteria</taxon>
        <taxon>Pseudomonadati</taxon>
        <taxon>Bacteroidota</taxon>
        <taxon>Cytophagia</taxon>
        <taxon>Cytophagales</taxon>
        <taxon>Persicobacteraceae</taxon>
        <taxon>Persicobacter</taxon>
    </lineage>
</organism>
<protein>
    <submittedName>
        <fullName evidence="6">Serine protease</fullName>
    </submittedName>
</protein>
<evidence type="ECO:0000259" key="5">
    <source>
        <dbReference type="PROSITE" id="PS51635"/>
    </source>
</evidence>
<dbReference type="Proteomes" id="UP001310022">
    <property type="component" value="Unassembled WGS sequence"/>
</dbReference>
<evidence type="ECO:0000256" key="1">
    <source>
        <dbReference type="ARBA" id="ARBA00022801"/>
    </source>
</evidence>
<feature type="domain" description="PNPLA" evidence="5">
    <location>
        <begin position="7"/>
        <end position="167"/>
    </location>
</feature>
<keyword evidence="7" id="KW-1185">Reference proteome</keyword>
<feature type="active site" description="Proton acceptor" evidence="4">
    <location>
        <position position="154"/>
    </location>
</feature>
<sequence>MNQKVALVLGSGGARGLAHIGVIEALMANGFEISSLAGSSIGAVVGGCYARGKLDAAKNWFGALDKFGLFGLLDFTLSRQGLVKGDKLFDNLKTIIGDRLIDDLYLPYVAIATDINQSKEIIFRHGSLFTAMRASVAIPSFITPFFYHGKELVDGGICNPLPINRVHRHRGDICIAVDINANIPYEAPPVKQNMPSELNIQGEQGTYEKNIKTFISFFTQNQTVSAQKQQITSNELGFFELINRSFDIMQDHMAEQMLQNHPPDVLIKISRKACGTLDFYKIDEMIEAGKKATISALREKGYLPRKKKRFFLFRQ</sequence>
<comment type="caution">
    <text evidence="4">Lacks conserved residue(s) required for the propagation of feature annotation.</text>
</comment>
<reference evidence="6 7" key="1">
    <citation type="submission" date="2021-12" db="EMBL/GenBank/DDBJ databases">
        <title>Genome sequencing of bacteria with rrn-lacking chromosome and rrn-plasmid.</title>
        <authorList>
            <person name="Anda M."/>
            <person name="Iwasaki W."/>
        </authorList>
    </citation>
    <scope>NUCLEOTIDE SEQUENCE [LARGE SCALE GENOMIC DNA]</scope>
    <source>
        <strain evidence="6 7">NBRC 15940</strain>
    </source>
</reference>
<feature type="short sequence motif" description="DGA/G" evidence="4">
    <location>
        <begin position="154"/>
        <end position="156"/>
    </location>
</feature>
<keyword evidence="3 4" id="KW-0443">Lipid metabolism</keyword>
<name>A0AAN4W099_9BACT</name>
<dbReference type="GO" id="GO:0008233">
    <property type="term" value="F:peptidase activity"/>
    <property type="evidence" value="ECO:0007669"/>
    <property type="project" value="UniProtKB-KW"/>
</dbReference>
<evidence type="ECO:0000256" key="2">
    <source>
        <dbReference type="ARBA" id="ARBA00022963"/>
    </source>
</evidence>
<dbReference type="PANTHER" id="PTHR14226">
    <property type="entry name" value="NEUROPATHY TARGET ESTERASE/SWISS CHEESE D.MELANOGASTER"/>
    <property type="match status" value="1"/>
</dbReference>
<comment type="caution">
    <text evidence="6">The sequence shown here is derived from an EMBL/GenBank/DDBJ whole genome shotgun (WGS) entry which is preliminary data.</text>
</comment>
<dbReference type="Pfam" id="PF01734">
    <property type="entry name" value="Patatin"/>
    <property type="match status" value="1"/>
</dbReference>
<keyword evidence="2 4" id="KW-0442">Lipid degradation</keyword>
<evidence type="ECO:0000313" key="6">
    <source>
        <dbReference type="EMBL" id="GJM62100.1"/>
    </source>
</evidence>
<dbReference type="SUPFAM" id="SSF52151">
    <property type="entry name" value="FabD/lysophospholipase-like"/>
    <property type="match status" value="1"/>
</dbReference>
<evidence type="ECO:0000256" key="4">
    <source>
        <dbReference type="PROSITE-ProRule" id="PRU01161"/>
    </source>
</evidence>
<dbReference type="GO" id="GO:0016042">
    <property type="term" value="P:lipid catabolic process"/>
    <property type="evidence" value="ECO:0007669"/>
    <property type="project" value="UniProtKB-UniRule"/>
</dbReference>
<feature type="short sequence motif" description="GXSXG" evidence="4">
    <location>
        <begin position="38"/>
        <end position="42"/>
    </location>
</feature>
<accession>A0AAN4W099</accession>
<gene>
    <name evidence="6" type="primary">rssA</name>
    <name evidence="6" type="ORF">PEDI_26520</name>
</gene>
<dbReference type="InterPro" id="IPR050301">
    <property type="entry name" value="NTE"/>
</dbReference>
<dbReference type="InterPro" id="IPR002641">
    <property type="entry name" value="PNPLA_dom"/>
</dbReference>
<proteinExistence type="predicted"/>